<dbReference type="InterPro" id="IPR000182">
    <property type="entry name" value="GNAT_dom"/>
</dbReference>
<dbReference type="PROSITE" id="PS51186">
    <property type="entry name" value="GNAT"/>
    <property type="match status" value="1"/>
</dbReference>
<feature type="domain" description="N-acetyltransferase" evidence="1">
    <location>
        <begin position="27"/>
        <end position="194"/>
    </location>
</feature>
<dbReference type="OrthoDB" id="594638at2"/>
<dbReference type="Pfam" id="PF00583">
    <property type="entry name" value="Acetyltransf_1"/>
    <property type="match status" value="1"/>
</dbReference>
<dbReference type="EMBL" id="NPEX01000300">
    <property type="protein sequence ID" value="RAI39281.1"/>
    <property type="molecule type" value="Genomic_DNA"/>
</dbReference>
<organism evidence="2 3">
    <name type="scientific">Rhodoplanes roseus</name>
    <dbReference type="NCBI Taxonomy" id="29409"/>
    <lineage>
        <taxon>Bacteria</taxon>
        <taxon>Pseudomonadati</taxon>
        <taxon>Pseudomonadota</taxon>
        <taxon>Alphaproteobacteria</taxon>
        <taxon>Hyphomicrobiales</taxon>
        <taxon>Nitrobacteraceae</taxon>
        <taxon>Rhodoplanes</taxon>
    </lineage>
</organism>
<reference evidence="2 3" key="1">
    <citation type="submission" date="2017-07" db="EMBL/GenBank/DDBJ databases">
        <title>Draft Genome Sequences of Select Purple Nonsulfur Bacteria.</title>
        <authorList>
            <person name="Lasarre B."/>
            <person name="Mckinlay J.B."/>
        </authorList>
    </citation>
    <scope>NUCLEOTIDE SEQUENCE [LARGE SCALE GENOMIC DNA]</scope>
    <source>
        <strain evidence="2 3">DSM 5909</strain>
    </source>
</reference>
<sequence length="225" mass="25792">MRLDDRVTAQRVTDEAGRQRVLAVLRATYQREKRWVIDPESQFPEQDLARPDVSWFVVDIRSRPIGVRVRPAGVVRVVYDPPVAGYAAYGFVPIDPALSIEAMIRDSRIAEIGRFAVVPRFRRRLVVAAALMRAAAAETIARGYTHYLTDVFEDDPHSPYGFHTRVMGFHPVATHEVGELACTSRRITMVLDLKAAYQRLKRRGNWMFRYLTSQWDDALHQRLVA</sequence>
<comment type="caution">
    <text evidence="2">The sequence shown here is derived from an EMBL/GenBank/DDBJ whole genome shotgun (WGS) entry which is preliminary data.</text>
</comment>
<keyword evidence="3" id="KW-1185">Reference proteome</keyword>
<evidence type="ECO:0000313" key="3">
    <source>
        <dbReference type="Proteomes" id="UP000249130"/>
    </source>
</evidence>
<dbReference type="SUPFAM" id="SSF55729">
    <property type="entry name" value="Acyl-CoA N-acyltransferases (Nat)"/>
    <property type="match status" value="1"/>
</dbReference>
<dbReference type="AlphaFoldDB" id="A0A327KLX7"/>
<keyword evidence="2" id="KW-0808">Transferase</keyword>
<dbReference type="InterPro" id="IPR016181">
    <property type="entry name" value="Acyl_CoA_acyltransferase"/>
</dbReference>
<evidence type="ECO:0000313" key="2">
    <source>
        <dbReference type="EMBL" id="RAI39281.1"/>
    </source>
</evidence>
<dbReference type="GO" id="GO:0016747">
    <property type="term" value="F:acyltransferase activity, transferring groups other than amino-acyl groups"/>
    <property type="evidence" value="ECO:0007669"/>
    <property type="project" value="InterPro"/>
</dbReference>
<dbReference type="Gene3D" id="3.40.630.30">
    <property type="match status" value="1"/>
</dbReference>
<dbReference type="Proteomes" id="UP000249130">
    <property type="component" value="Unassembled WGS sequence"/>
</dbReference>
<accession>A0A327KLX7</accession>
<evidence type="ECO:0000259" key="1">
    <source>
        <dbReference type="PROSITE" id="PS51186"/>
    </source>
</evidence>
<proteinExistence type="predicted"/>
<dbReference type="RefSeq" id="WP_111421936.1">
    <property type="nucleotide sequence ID" value="NZ_NPEX01000300.1"/>
</dbReference>
<gene>
    <name evidence="2" type="ORF">CH341_26190</name>
</gene>
<protein>
    <submittedName>
        <fullName evidence="2">GNAT family N-acetyltransferase</fullName>
    </submittedName>
</protein>
<name>A0A327KLX7_9BRAD</name>